<evidence type="ECO:0008006" key="4">
    <source>
        <dbReference type="Google" id="ProtNLM"/>
    </source>
</evidence>
<dbReference type="EMBL" id="PEWV01000045">
    <property type="protein sequence ID" value="PIU41562.1"/>
    <property type="molecule type" value="Genomic_DNA"/>
</dbReference>
<feature type="transmembrane region" description="Helical" evidence="1">
    <location>
        <begin position="86"/>
        <end position="109"/>
    </location>
</feature>
<feature type="transmembrane region" description="Helical" evidence="1">
    <location>
        <begin position="129"/>
        <end position="150"/>
    </location>
</feature>
<evidence type="ECO:0000256" key="1">
    <source>
        <dbReference type="SAM" id="Phobius"/>
    </source>
</evidence>
<dbReference type="InterPro" id="IPR046487">
    <property type="entry name" value="DUF6580"/>
</dbReference>
<dbReference type="AlphaFoldDB" id="A0A2J0KSS2"/>
<keyword evidence="1" id="KW-0812">Transmembrane</keyword>
<name>A0A2J0KSS2_9BACT</name>
<evidence type="ECO:0000313" key="3">
    <source>
        <dbReference type="Proteomes" id="UP000230052"/>
    </source>
</evidence>
<proteinExistence type="predicted"/>
<evidence type="ECO:0000313" key="2">
    <source>
        <dbReference type="EMBL" id="PIU41562.1"/>
    </source>
</evidence>
<protein>
    <recommendedName>
        <fullName evidence="4">Rod shape-determining protein MreD</fullName>
    </recommendedName>
</protein>
<dbReference type="Pfam" id="PF20221">
    <property type="entry name" value="DUF6580"/>
    <property type="match status" value="1"/>
</dbReference>
<organism evidence="2 3">
    <name type="scientific">Candidatus Aquitaenariimonas noxiae</name>
    <dbReference type="NCBI Taxonomy" id="1974741"/>
    <lineage>
        <taxon>Bacteria</taxon>
        <taxon>Pseudomonadati</taxon>
        <taxon>Candidatus Omnitrophota</taxon>
        <taxon>Candidatus Aquitaenariimonas</taxon>
    </lineage>
</organism>
<sequence>MIALMMIMMGITMRFLPHPYNVTPIAAIALFSGVYLNKKYAPWVPLAIMILSDLVIGLHNVIAYTWGSFILVALIGMWLKNNRTVLNIGIAAILSSFLFFVITNFGVWLTWYPRSITGLINCYTLAIPFYRSTLLGGIMYTAAFFGLYELSARAIRNTKFAYLAN</sequence>
<dbReference type="Proteomes" id="UP000230052">
    <property type="component" value="Unassembled WGS sequence"/>
</dbReference>
<gene>
    <name evidence="2" type="ORF">COS99_04775</name>
</gene>
<keyword evidence="1" id="KW-0472">Membrane</keyword>
<reference evidence="2 3" key="1">
    <citation type="submission" date="2017-09" db="EMBL/GenBank/DDBJ databases">
        <title>Depth-based differentiation of microbial function through sediment-hosted aquifers and enrichment of novel symbionts in the deep terrestrial subsurface.</title>
        <authorList>
            <person name="Probst A.J."/>
            <person name="Ladd B."/>
            <person name="Jarett J.K."/>
            <person name="Geller-Mcgrath D.E."/>
            <person name="Sieber C.M."/>
            <person name="Emerson J.B."/>
            <person name="Anantharaman K."/>
            <person name="Thomas B.C."/>
            <person name="Malmstrom R."/>
            <person name="Stieglmeier M."/>
            <person name="Klingl A."/>
            <person name="Woyke T."/>
            <person name="Ryan C.M."/>
            <person name="Banfield J.F."/>
        </authorList>
    </citation>
    <scope>NUCLEOTIDE SEQUENCE [LARGE SCALE GENOMIC DNA]</scope>
    <source>
        <strain evidence="2">CG07_land_8_20_14_0_80_42_15</strain>
    </source>
</reference>
<accession>A0A2J0KSS2</accession>
<comment type="caution">
    <text evidence="2">The sequence shown here is derived from an EMBL/GenBank/DDBJ whole genome shotgun (WGS) entry which is preliminary data.</text>
</comment>
<keyword evidence="1" id="KW-1133">Transmembrane helix</keyword>
<feature type="transmembrane region" description="Helical" evidence="1">
    <location>
        <begin position="46"/>
        <end position="79"/>
    </location>
</feature>